<dbReference type="WBParaSite" id="SPAL_0001177700.1">
    <property type="protein sequence ID" value="SPAL_0001177700.1"/>
    <property type="gene ID" value="SPAL_0001177700"/>
</dbReference>
<dbReference type="GO" id="GO:0005886">
    <property type="term" value="C:plasma membrane"/>
    <property type="evidence" value="ECO:0007669"/>
    <property type="project" value="InterPro"/>
</dbReference>
<dbReference type="PANTHER" id="PTHR13411:SF6">
    <property type="entry name" value="PLASMINOGEN RECEPTOR (KT)"/>
    <property type="match status" value="1"/>
</dbReference>
<evidence type="ECO:0000313" key="3">
    <source>
        <dbReference type="WBParaSite" id="SPAL_0001177700.1"/>
    </source>
</evidence>
<accession>A0A0N5C199</accession>
<dbReference type="InterPro" id="IPR019319">
    <property type="entry name" value="Plg-R(KT)"/>
</dbReference>
<reference evidence="3" key="1">
    <citation type="submission" date="2017-02" db="UniProtKB">
        <authorList>
            <consortium name="WormBaseParasite"/>
        </authorList>
    </citation>
    <scope>IDENTIFICATION</scope>
</reference>
<name>A0A0N5C199_STREA</name>
<evidence type="ECO:0000313" key="2">
    <source>
        <dbReference type="Proteomes" id="UP000046392"/>
    </source>
</evidence>
<protein>
    <submittedName>
        <fullName evidence="3">Plasminogen receptor (KT)</fullName>
    </submittedName>
</protein>
<sequence length="134" mass="15614">MNSLKEGLSRFYDLNFEREAAFRELSEERDRAIKLAKERSLFGWFAFTSLTLTLPFFSAVHYFKNKLFLAPIIPIIMVTGYHYENCFGDNLNSIKSTAENIMLREEHLIKPVGGTVTLHEIDKRVKQKSMTYVK</sequence>
<dbReference type="Proteomes" id="UP000046392">
    <property type="component" value="Unplaced"/>
</dbReference>
<keyword evidence="1" id="KW-0472">Membrane</keyword>
<dbReference type="Pfam" id="PF10166">
    <property type="entry name" value="DUF2368"/>
    <property type="match status" value="1"/>
</dbReference>
<dbReference type="PANTHER" id="PTHR13411">
    <property type="entry name" value="PLASMINOGEN RECEPTOR (KT)"/>
    <property type="match status" value="1"/>
</dbReference>
<feature type="transmembrane region" description="Helical" evidence="1">
    <location>
        <begin position="41"/>
        <end position="63"/>
    </location>
</feature>
<evidence type="ECO:0000256" key="1">
    <source>
        <dbReference type="SAM" id="Phobius"/>
    </source>
</evidence>
<keyword evidence="2" id="KW-1185">Reference proteome</keyword>
<proteinExistence type="predicted"/>
<keyword evidence="1" id="KW-0812">Transmembrane</keyword>
<organism evidence="2 3">
    <name type="scientific">Strongyloides papillosus</name>
    <name type="common">Intestinal threadworm</name>
    <dbReference type="NCBI Taxonomy" id="174720"/>
    <lineage>
        <taxon>Eukaryota</taxon>
        <taxon>Metazoa</taxon>
        <taxon>Ecdysozoa</taxon>
        <taxon>Nematoda</taxon>
        <taxon>Chromadorea</taxon>
        <taxon>Rhabditida</taxon>
        <taxon>Tylenchina</taxon>
        <taxon>Panagrolaimomorpha</taxon>
        <taxon>Strongyloidoidea</taxon>
        <taxon>Strongyloididae</taxon>
        <taxon>Strongyloides</taxon>
    </lineage>
</organism>
<dbReference type="STRING" id="174720.A0A0N5C199"/>
<dbReference type="AlphaFoldDB" id="A0A0N5C199"/>
<keyword evidence="1" id="KW-1133">Transmembrane helix</keyword>